<feature type="domain" description="C3H1-type" evidence="5">
    <location>
        <begin position="70"/>
        <end position="99"/>
    </location>
</feature>
<keyword evidence="1 4" id="KW-0479">Metal-binding</keyword>
<gene>
    <name evidence="6" type="ORF">BDK51DRAFT_36647</name>
</gene>
<dbReference type="Proteomes" id="UP000269721">
    <property type="component" value="Unassembled WGS sequence"/>
</dbReference>
<protein>
    <recommendedName>
        <fullName evidence="5">C3H1-type domain-containing protein</fullName>
    </recommendedName>
</protein>
<dbReference type="EMBL" id="ML000165">
    <property type="protein sequence ID" value="RKO84381.1"/>
    <property type="molecule type" value="Genomic_DNA"/>
</dbReference>
<feature type="zinc finger region" description="C3H1-type" evidence="4">
    <location>
        <begin position="70"/>
        <end position="99"/>
    </location>
</feature>
<dbReference type="GO" id="GO:0008270">
    <property type="term" value="F:zinc ion binding"/>
    <property type="evidence" value="ECO:0007669"/>
    <property type="project" value="UniProtKB-KW"/>
</dbReference>
<dbReference type="AlphaFoldDB" id="A0A4P9VXC8"/>
<dbReference type="PANTHER" id="PTHR11224:SF10">
    <property type="entry name" value="IP09428P-RELATED"/>
    <property type="match status" value="1"/>
</dbReference>
<evidence type="ECO:0000313" key="6">
    <source>
        <dbReference type="EMBL" id="RKO84381.1"/>
    </source>
</evidence>
<sequence>MDTSKVGCRNFVKLHRKPRSDSLSPYALTFFSSTQSCPICREVTHFVVPSATWIEDPEQKARIVEEYKTKLGAIDCKHYNFGDGSCPFGTSCFYRHMTRDGNLEEVRLRVVKADEEDVRIVSSVKLSDYLGSYEDSRRG</sequence>
<dbReference type="InterPro" id="IPR045072">
    <property type="entry name" value="MKRN-like"/>
</dbReference>
<evidence type="ECO:0000256" key="4">
    <source>
        <dbReference type="PROSITE-ProRule" id="PRU00723"/>
    </source>
</evidence>
<evidence type="ECO:0000256" key="3">
    <source>
        <dbReference type="ARBA" id="ARBA00022833"/>
    </source>
</evidence>
<evidence type="ECO:0000259" key="5">
    <source>
        <dbReference type="PROSITE" id="PS50103"/>
    </source>
</evidence>
<reference evidence="7" key="1">
    <citation type="journal article" date="2018" name="Nat. Microbiol.">
        <title>Leveraging single-cell genomics to expand the fungal tree of life.</title>
        <authorList>
            <person name="Ahrendt S.R."/>
            <person name="Quandt C.A."/>
            <person name="Ciobanu D."/>
            <person name="Clum A."/>
            <person name="Salamov A."/>
            <person name="Andreopoulos B."/>
            <person name="Cheng J.F."/>
            <person name="Woyke T."/>
            <person name="Pelin A."/>
            <person name="Henrissat B."/>
            <person name="Reynolds N.K."/>
            <person name="Benny G.L."/>
            <person name="Smith M.E."/>
            <person name="James T.Y."/>
            <person name="Grigoriev I.V."/>
        </authorList>
    </citation>
    <scope>NUCLEOTIDE SEQUENCE [LARGE SCALE GENOMIC DNA]</scope>
</reference>
<evidence type="ECO:0000313" key="7">
    <source>
        <dbReference type="Proteomes" id="UP000269721"/>
    </source>
</evidence>
<evidence type="ECO:0000256" key="2">
    <source>
        <dbReference type="ARBA" id="ARBA00022771"/>
    </source>
</evidence>
<organism evidence="6 7">
    <name type="scientific">Blyttiomyces helicus</name>
    <dbReference type="NCBI Taxonomy" id="388810"/>
    <lineage>
        <taxon>Eukaryota</taxon>
        <taxon>Fungi</taxon>
        <taxon>Fungi incertae sedis</taxon>
        <taxon>Chytridiomycota</taxon>
        <taxon>Chytridiomycota incertae sedis</taxon>
        <taxon>Chytridiomycetes</taxon>
        <taxon>Chytridiomycetes incertae sedis</taxon>
        <taxon>Blyttiomyces</taxon>
    </lineage>
</organism>
<dbReference type="GO" id="GO:0061630">
    <property type="term" value="F:ubiquitin protein ligase activity"/>
    <property type="evidence" value="ECO:0007669"/>
    <property type="project" value="InterPro"/>
</dbReference>
<keyword evidence="3 4" id="KW-0862">Zinc</keyword>
<keyword evidence="2 4" id="KW-0863">Zinc-finger</keyword>
<dbReference type="InterPro" id="IPR000571">
    <property type="entry name" value="Znf_CCCH"/>
</dbReference>
<accession>A0A4P9VXC8</accession>
<dbReference type="GO" id="GO:0000209">
    <property type="term" value="P:protein polyubiquitination"/>
    <property type="evidence" value="ECO:0007669"/>
    <property type="project" value="InterPro"/>
</dbReference>
<proteinExistence type="predicted"/>
<evidence type="ECO:0000256" key="1">
    <source>
        <dbReference type="ARBA" id="ARBA00022723"/>
    </source>
</evidence>
<keyword evidence="7" id="KW-1185">Reference proteome</keyword>
<name>A0A4P9VXC8_9FUNG</name>
<dbReference type="PROSITE" id="PS50103">
    <property type="entry name" value="ZF_C3H1"/>
    <property type="match status" value="1"/>
</dbReference>
<dbReference type="OrthoDB" id="411372at2759"/>
<dbReference type="PANTHER" id="PTHR11224">
    <property type="entry name" value="MAKORIN-RELATED"/>
    <property type="match status" value="1"/>
</dbReference>